<accession>A0A2P1PS25</accession>
<evidence type="ECO:0000313" key="3">
    <source>
        <dbReference type="Proteomes" id="UP000241074"/>
    </source>
</evidence>
<organism evidence="2 3">
    <name type="scientific">Ahniella affigens</name>
    <dbReference type="NCBI Taxonomy" id="2021234"/>
    <lineage>
        <taxon>Bacteria</taxon>
        <taxon>Pseudomonadati</taxon>
        <taxon>Pseudomonadota</taxon>
        <taxon>Gammaproteobacteria</taxon>
        <taxon>Lysobacterales</taxon>
        <taxon>Rhodanobacteraceae</taxon>
        <taxon>Ahniella</taxon>
    </lineage>
</organism>
<dbReference type="KEGG" id="xba:C7S18_10790"/>
<dbReference type="OrthoDB" id="5983953at2"/>
<proteinExistence type="predicted"/>
<keyword evidence="3" id="KW-1185">Reference proteome</keyword>
<reference evidence="2 3" key="1">
    <citation type="submission" date="2018-03" db="EMBL/GenBank/DDBJ databases">
        <title>Ahniella affigens gen. nov., sp. nov., a gammaproteobacterium isolated from sandy soil near a stream.</title>
        <authorList>
            <person name="Ko Y."/>
            <person name="Kim J.-H."/>
        </authorList>
    </citation>
    <scope>NUCLEOTIDE SEQUENCE [LARGE SCALE GENOMIC DNA]</scope>
    <source>
        <strain evidence="2 3">D13</strain>
    </source>
</reference>
<dbReference type="Proteomes" id="UP000241074">
    <property type="component" value="Chromosome"/>
</dbReference>
<protein>
    <recommendedName>
        <fullName evidence="1">AB hydrolase-1 domain-containing protein</fullName>
    </recommendedName>
</protein>
<gene>
    <name evidence="2" type="ORF">C7S18_10790</name>
</gene>
<name>A0A2P1PS25_9GAMM</name>
<sequence length="302" mass="31749">MQVGNEVCSHPGSVFGAEACSKPVVIRPVSLPRGAIATGILAIGLASLWLPLRAVDPIAMSAGLVAIDAARTIVLIHGAGGGAFEWQIWQRVLAAHGWSVAVPTLEPAPSGLAATRYDDYLAQLRHAIAAIKTRPILIGASLGGLLAMELAADTDAAALVLINPMPPASDALGMLPEVDTPAIEAWADTASLESTARAVPDASPATWHWLWRQWRNESGAVLRDARVGRLVQRPTMPGLILISGADREVPAAASRTLAHAWQLEIMDLPTASHVGPLLGTSAADVALRVHHWLRFRLGTQGA</sequence>
<evidence type="ECO:0000313" key="2">
    <source>
        <dbReference type="EMBL" id="AVP97656.1"/>
    </source>
</evidence>
<dbReference type="AlphaFoldDB" id="A0A2P1PS25"/>
<dbReference type="SUPFAM" id="SSF53474">
    <property type="entry name" value="alpha/beta-Hydrolases"/>
    <property type="match status" value="1"/>
</dbReference>
<dbReference type="Pfam" id="PF12697">
    <property type="entry name" value="Abhydrolase_6"/>
    <property type="match status" value="1"/>
</dbReference>
<dbReference type="EMBL" id="CP027860">
    <property type="protein sequence ID" value="AVP97656.1"/>
    <property type="molecule type" value="Genomic_DNA"/>
</dbReference>
<evidence type="ECO:0000259" key="1">
    <source>
        <dbReference type="Pfam" id="PF12697"/>
    </source>
</evidence>
<dbReference type="Gene3D" id="3.40.50.1820">
    <property type="entry name" value="alpha/beta hydrolase"/>
    <property type="match status" value="1"/>
</dbReference>
<dbReference type="InterPro" id="IPR000073">
    <property type="entry name" value="AB_hydrolase_1"/>
</dbReference>
<reference evidence="2 3" key="2">
    <citation type="submission" date="2018-03" db="EMBL/GenBank/DDBJ databases">
        <authorList>
            <person name="Keele B.F."/>
        </authorList>
    </citation>
    <scope>NUCLEOTIDE SEQUENCE [LARGE SCALE GENOMIC DNA]</scope>
    <source>
        <strain evidence="2 3">D13</strain>
    </source>
</reference>
<dbReference type="InterPro" id="IPR029058">
    <property type="entry name" value="AB_hydrolase_fold"/>
</dbReference>
<feature type="domain" description="AB hydrolase-1" evidence="1">
    <location>
        <begin position="73"/>
        <end position="284"/>
    </location>
</feature>